<feature type="disulfide bond" evidence="5">
    <location>
        <begin position="129"/>
        <end position="138"/>
    </location>
</feature>
<dbReference type="InterPro" id="IPR004263">
    <property type="entry name" value="Exostosin"/>
</dbReference>
<comment type="caution">
    <text evidence="8">The sequence shown here is derived from an EMBL/GenBank/DDBJ whole genome shotgun (WGS) entry which is preliminary data.</text>
</comment>
<feature type="chain" id="PRO_5042252455" description="EGF-like domain-containing protein" evidence="6">
    <location>
        <begin position="23"/>
        <end position="757"/>
    </location>
</feature>
<dbReference type="Proteomes" id="UP001054857">
    <property type="component" value="Unassembled WGS sequence"/>
</dbReference>
<feature type="domain" description="EGF-like" evidence="7">
    <location>
        <begin position="106"/>
        <end position="139"/>
    </location>
</feature>
<comment type="similarity">
    <text evidence="2">Belongs to the glycosyltransferase 47 family.</text>
</comment>
<sequence length="757" mass="84240">MHYKRRLARLIALLLFARLAASSGNRLQAVAAANKQRFLSAPAADQGRLTRAVRRHVLAHRSSDGQRALLYWDTQGNLTVHGAGRQLTLNTSTHPDVRLDHLFVPLNRSCHPDCTKRGNCNAEEGRCECPFGYTGPTCSDPLMPACQLGPLLEPFFGFTVPRSCECVRQARTFFGCSDGGDTCTLSSFGFRDVFCYQYPDRPPGEQWSLMPELTTPGVEYFRGNVRQAVALRPLAAVEGVAGEDLWGNHILSLPLERCGESKCHGRGACIVPLKSTSGTAVQEASSQSPHCMCYKGYKGHTCGESMDYLCPGECRGRGRCSRGFCHCDPPYWGLDCSREHAWQLAPGVAPVPNRVRLRIYVYDLPANVAAHVSLDDNIHDLNEGFYQTHRKFLEMLLMDPDVRTENPHEANLFLVPANAYSYSSNTNPPANQIASALTYVAHNYPWFNASGGRDHVVWTTGDRGSCYTHKNLSHVIFVTLFGLHADLREGGSTFLHPLPTHPGHGCYHPMKDVLAAPLYDYFMDNKDAVKLYNGVRLAGGEDAKRDLLFFFAGSVRPNDKVYSGGVRQSLSVHLKELVTGPHAANYSDVLFIEGFTPDYESLHRRSKFCLAPHGAGFGVRLTTAMTHACVPVIIQDQVYQPYESEGVLPYHEFSLRLGRADIPNIVHILRSVTPERMKAMRLAMANYYRAFLWDPRSGGLAYNYTVLALERRLHGVWGRLWPGGEQGQGQGGHAGQQQVGRRRGLMHLWQHGQQQQD</sequence>
<proteinExistence type="inferred from homology"/>
<protein>
    <recommendedName>
        <fullName evidence="7">EGF-like domain-containing protein</fullName>
    </recommendedName>
</protein>
<keyword evidence="3" id="KW-0333">Golgi apparatus</keyword>
<reference evidence="8 9" key="1">
    <citation type="journal article" date="2021" name="Sci. Rep.">
        <title>Genome sequencing of the multicellular alga Astrephomene provides insights into convergent evolution of germ-soma differentiation.</title>
        <authorList>
            <person name="Yamashita S."/>
            <person name="Yamamoto K."/>
            <person name="Matsuzaki R."/>
            <person name="Suzuki S."/>
            <person name="Yamaguchi H."/>
            <person name="Hirooka S."/>
            <person name="Minakuchi Y."/>
            <person name="Miyagishima S."/>
            <person name="Kawachi M."/>
            <person name="Toyoda A."/>
            <person name="Nozaki H."/>
        </authorList>
    </citation>
    <scope>NUCLEOTIDE SEQUENCE [LARGE SCALE GENOMIC DNA]</scope>
    <source>
        <strain evidence="8 9">NIES-4017</strain>
    </source>
</reference>
<keyword evidence="6" id="KW-0732">Signal</keyword>
<keyword evidence="4 5" id="KW-1015">Disulfide bond</keyword>
<dbReference type="SMART" id="SM00181">
    <property type="entry name" value="EGF"/>
    <property type="match status" value="3"/>
</dbReference>
<evidence type="ECO:0000313" key="9">
    <source>
        <dbReference type="Proteomes" id="UP001054857"/>
    </source>
</evidence>
<dbReference type="CDD" id="cd00055">
    <property type="entry name" value="EGF_Lam"/>
    <property type="match status" value="1"/>
</dbReference>
<keyword evidence="5" id="KW-0245">EGF-like domain</keyword>
<comment type="caution">
    <text evidence="5">Lacks conserved residue(s) required for the propagation of feature annotation.</text>
</comment>
<accession>A0AAD3DM00</accession>
<dbReference type="PANTHER" id="PTHR11062:SF376">
    <property type="entry name" value="EXOSTOSIN FAMILY PROTEIN"/>
    <property type="match status" value="1"/>
</dbReference>
<dbReference type="Pfam" id="PF03016">
    <property type="entry name" value="Exostosin_GT47"/>
    <property type="match status" value="1"/>
</dbReference>
<evidence type="ECO:0000259" key="7">
    <source>
        <dbReference type="PROSITE" id="PS50026"/>
    </source>
</evidence>
<evidence type="ECO:0000256" key="1">
    <source>
        <dbReference type="ARBA" id="ARBA00004323"/>
    </source>
</evidence>
<dbReference type="GO" id="GO:0000139">
    <property type="term" value="C:Golgi membrane"/>
    <property type="evidence" value="ECO:0007669"/>
    <property type="project" value="UniProtKB-SubCell"/>
</dbReference>
<dbReference type="PROSITE" id="PS01186">
    <property type="entry name" value="EGF_2"/>
    <property type="match status" value="2"/>
</dbReference>
<dbReference type="InterPro" id="IPR013111">
    <property type="entry name" value="EGF_extracell"/>
</dbReference>
<evidence type="ECO:0000256" key="2">
    <source>
        <dbReference type="ARBA" id="ARBA00010271"/>
    </source>
</evidence>
<dbReference type="AlphaFoldDB" id="A0AAD3DM00"/>
<dbReference type="Gene3D" id="2.10.25.10">
    <property type="entry name" value="Laminin"/>
    <property type="match status" value="1"/>
</dbReference>
<feature type="domain" description="EGF-like" evidence="7">
    <location>
        <begin position="254"/>
        <end position="303"/>
    </location>
</feature>
<keyword evidence="9" id="KW-1185">Reference proteome</keyword>
<dbReference type="Gene3D" id="2.60.120.260">
    <property type="entry name" value="Galactose-binding domain-like"/>
    <property type="match status" value="1"/>
</dbReference>
<dbReference type="GO" id="GO:0016757">
    <property type="term" value="F:glycosyltransferase activity"/>
    <property type="evidence" value="ECO:0007669"/>
    <property type="project" value="InterPro"/>
</dbReference>
<name>A0AAD3DM00_9CHLO</name>
<evidence type="ECO:0000256" key="4">
    <source>
        <dbReference type="ARBA" id="ARBA00023157"/>
    </source>
</evidence>
<dbReference type="PROSITE" id="PS00022">
    <property type="entry name" value="EGF_1"/>
    <property type="match status" value="2"/>
</dbReference>
<evidence type="ECO:0000313" key="8">
    <source>
        <dbReference type="EMBL" id="GFR44305.1"/>
    </source>
</evidence>
<feature type="signal peptide" evidence="6">
    <location>
        <begin position="1"/>
        <end position="22"/>
    </location>
</feature>
<evidence type="ECO:0000256" key="5">
    <source>
        <dbReference type="PROSITE-ProRule" id="PRU00076"/>
    </source>
</evidence>
<dbReference type="InterPro" id="IPR000742">
    <property type="entry name" value="EGF"/>
</dbReference>
<dbReference type="EMBL" id="BMAR01000007">
    <property type="protein sequence ID" value="GFR44305.1"/>
    <property type="molecule type" value="Genomic_DNA"/>
</dbReference>
<feature type="disulfide bond" evidence="5">
    <location>
        <begin position="110"/>
        <end position="120"/>
    </location>
</feature>
<comment type="subcellular location">
    <subcellularLocation>
        <location evidence="1">Golgi apparatus membrane</location>
        <topology evidence="1">Single-pass type II membrane protein</topology>
    </subcellularLocation>
</comment>
<gene>
    <name evidence="8" type="ORF">Agub_g5517</name>
</gene>
<feature type="disulfide bond" evidence="5">
    <location>
        <begin position="293"/>
        <end position="302"/>
    </location>
</feature>
<dbReference type="Pfam" id="PF07974">
    <property type="entry name" value="EGF_2"/>
    <property type="match status" value="1"/>
</dbReference>
<dbReference type="PANTHER" id="PTHR11062">
    <property type="entry name" value="EXOSTOSIN HEPARAN SULFATE GLYCOSYLTRANSFERASE -RELATED"/>
    <property type="match status" value="1"/>
</dbReference>
<dbReference type="InterPro" id="IPR040911">
    <property type="entry name" value="Exostosin_GT47"/>
</dbReference>
<dbReference type="InterPro" id="IPR002049">
    <property type="entry name" value="LE_dom"/>
</dbReference>
<evidence type="ECO:0000256" key="6">
    <source>
        <dbReference type="SAM" id="SignalP"/>
    </source>
</evidence>
<dbReference type="PROSITE" id="PS50026">
    <property type="entry name" value="EGF_3"/>
    <property type="match status" value="2"/>
</dbReference>
<organism evidence="8 9">
    <name type="scientific">Astrephomene gubernaculifera</name>
    <dbReference type="NCBI Taxonomy" id="47775"/>
    <lineage>
        <taxon>Eukaryota</taxon>
        <taxon>Viridiplantae</taxon>
        <taxon>Chlorophyta</taxon>
        <taxon>core chlorophytes</taxon>
        <taxon>Chlorophyceae</taxon>
        <taxon>CS clade</taxon>
        <taxon>Chlamydomonadales</taxon>
        <taxon>Astrephomenaceae</taxon>
        <taxon>Astrephomene</taxon>
    </lineage>
</organism>
<evidence type="ECO:0000256" key="3">
    <source>
        <dbReference type="ARBA" id="ARBA00023034"/>
    </source>
</evidence>